<keyword evidence="2" id="KW-0472">Membrane</keyword>
<evidence type="ECO:0000313" key="3">
    <source>
        <dbReference type="EMBL" id="CAH0393260.1"/>
    </source>
</evidence>
<evidence type="ECO:0000256" key="1">
    <source>
        <dbReference type="SAM" id="MobiDB-lite"/>
    </source>
</evidence>
<evidence type="ECO:0000313" key="4">
    <source>
        <dbReference type="Proteomes" id="UP001152759"/>
    </source>
</evidence>
<feature type="region of interest" description="Disordered" evidence="1">
    <location>
        <begin position="182"/>
        <end position="207"/>
    </location>
</feature>
<feature type="compositionally biased region" description="Polar residues" evidence="1">
    <location>
        <begin position="187"/>
        <end position="207"/>
    </location>
</feature>
<organism evidence="3 4">
    <name type="scientific">Bemisia tabaci</name>
    <name type="common">Sweetpotato whitefly</name>
    <name type="synonym">Aleurodes tabaci</name>
    <dbReference type="NCBI Taxonomy" id="7038"/>
    <lineage>
        <taxon>Eukaryota</taxon>
        <taxon>Metazoa</taxon>
        <taxon>Ecdysozoa</taxon>
        <taxon>Arthropoda</taxon>
        <taxon>Hexapoda</taxon>
        <taxon>Insecta</taxon>
        <taxon>Pterygota</taxon>
        <taxon>Neoptera</taxon>
        <taxon>Paraneoptera</taxon>
        <taxon>Hemiptera</taxon>
        <taxon>Sternorrhyncha</taxon>
        <taxon>Aleyrodoidea</taxon>
        <taxon>Aleyrodidae</taxon>
        <taxon>Aleyrodinae</taxon>
        <taxon>Bemisia</taxon>
    </lineage>
</organism>
<name>A0A9P0AHL0_BEMTA</name>
<feature type="transmembrane region" description="Helical" evidence="2">
    <location>
        <begin position="6"/>
        <end position="25"/>
    </location>
</feature>
<evidence type="ECO:0000256" key="2">
    <source>
        <dbReference type="SAM" id="Phobius"/>
    </source>
</evidence>
<keyword evidence="2" id="KW-0812">Transmembrane</keyword>
<reference evidence="3" key="1">
    <citation type="submission" date="2021-12" db="EMBL/GenBank/DDBJ databases">
        <authorList>
            <person name="King R."/>
        </authorList>
    </citation>
    <scope>NUCLEOTIDE SEQUENCE</scope>
</reference>
<gene>
    <name evidence="3" type="ORF">BEMITA_LOCUS11683</name>
</gene>
<sequence>MVSSIESLMLIVVFITCILLLVYLIKKSSTLGVGRLINSAVAKTEFASTYFVIGDRSTKTECNRLITVKPFGWMLWALNDELYLLEPENGPPCSDSMTPAIRILGDRFLESCLTAPIKTIQLMYSSSYGALLKHVPYTISGKTFTVLSAINILAKRWLTFAPKYLVKLQNRRKRDTRELSYHGEMGSGQNQGYETNSKSDEVSSINKSSGSYSHTVTNFSSELALGLKTTTHKECSGGEDALVDHEHIGDDMSLRRPRSSQDSRRKPKPIIELSKSPLLLSRVSDVEDYGKLSSRIMKQVSILG</sequence>
<dbReference type="AlphaFoldDB" id="A0A9P0AHL0"/>
<protein>
    <submittedName>
        <fullName evidence="3">Uncharacterized protein</fullName>
    </submittedName>
</protein>
<keyword evidence="2" id="KW-1133">Transmembrane helix</keyword>
<dbReference type="Proteomes" id="UP001152759">
    <property type="component" value="Chromosome 7"/>
</dbReference>
<accession>A0A9P0AHL0</accession>
<dbReference type="EMBL" id="OU963868">
    <property type="protein sequence ID" value="CAH0393260.1"/>
    <property type="molecule type" value="Genomic_DNA"/>
</dbReference>
<proteinExistence type="predicted"/>
<feature type="compositionally biased region" description="Basic and acidic residues" evidence="1">
    <location>
        <begin position="236"/>
        <end position="264"/>
    </location>
</feature>
<feature type="region of interest" description="Disordered" evidence="1">
    <location>
        <begin position="236"/>
        <end position="269"/>
    </location>
</feature>
<keyword evidence="4" id="KW-1185">Reference proteome</keyword>